<gene>
    <name evidence="6" type="ORF">ID810_02770</name>
</gene>
<dbReference type="PRINTS" id="PR00146">
    <property type="entry name" value="DHPICSNTHASE"/>
</dbReference>
<dbReference type="Pfam" id="PF00701">
    <property type="entry name" value="DHDPS"/>
    <property type="match status" value="1"/>
</dbReference>
<comment type="similarity">
    <text evidence="1 3">Belongs to the DapA family.</text>
</comment>
<keyword evidence="7" id="KW-1185">Reference proteome</keyword>
<keyword evidence="2 3" id="KW-0456">Lyase</keyword>
<evidence type="ECO:0000256" key="3">
    <source>
        <dbReference type="PIRNR" id="PIRNR001365"/>
    </source>
</evidence>
<dbReference type="AlphaFoldDB" id="A0A7T0LML3"/>
<dbReference type="GO" id="GO:0008840">
    <property type="term" value="F:4-hydroxy-tetrahydrodipicolinate synthase activity"/>
    <property type="evidence" value="ECO:0007669"/>
    <property type="project" value="TreeGrafter"/>
</dbReference>
<dbReference type="PANTHER" id="PTHR12128:SF66">
    <property type="entry name" value="4-HYDROXY-2-OXOGLUTARATE ALDOLASE, MITOCHONDRIAL"/>
    <property type="match status" value="1"/>
</dbReference>
<feature type="binding site" evidence="5">
    <location>
        <position position="215"/>
    </location>
    <ligand>
        <name>pyruvate</name>
        <dbReference type="ChEBI" id="CHEBI:15361"/>
    </ligand>
</feature>
<dbReference type="InterPro" id="IPR013785">
    <property type="entry name" value="Aldolase_TIM"/>
</dbReference>
<dbReference type="CDD" id="cd00408">
    <property type="entry name" value="DHDPS-like"/>
    <property type="match status" value="1"/>
</dbReference>
<evidence type="ECO:0000256" key="1">
    <source>
        <dbReference type="ARBA" id="ARBA00007592"/>
    </source>
</evidence>
<evidence type="ECO:0000313" key="7">
    <source>
        <dbReference type="Proteomes" id="UP000594637"/>
    </source>
</evidence>
<accession>A0A7T0LML3</accession>
<feature type="active site" description="Schiff-base intermediate with substrate" evidence="4">
    <location>
        <position position="172"/>
    </location>
</feature>
<protein>
    <submittedName>
        <fullName evidence="6">Dihydrodipicolinate synthase family protein</fullName>
    </submittedName>
</protein>
<dbReference type="Gene3D" id="3.20.20.70">
    <property type="entry name" value="Aldolase class I"/>
    <property type="match status" value="1"/>
</dbReference>
<organism evidence="6 7">
    <name type="scientific">Actinomyces respiraculi</name>
    <dbReference type="NCBI Taxonomy" id="2744574"/>
    <lineage>
        <taxon>Bacteria</taxon>
        <taxon>Bacillati</taxon>
        <taxon>Actinomycetota</taxon>
        <taxon>Actinomycetes</taxon>
        <taxon>Actinomycetales</taxon>
        <taxon>Actinomycetaceae</taxon>
        <taxon>Actinomyces</taxon>
    </lineage>
</organism>
<feature type="binding site" evidence="5">
    <location>
        <position position="56"/>
    </location>
    <ligand>
        <name>pyruvate</name>
        <dbReference type="ChEBI" id="CHEBI:15361"/>
    </ligand>
</feature>
<dbReference type="Proteomes" id="UP000594637">
    <property type="component" value="Chromosome"/>
</dbReference>
<dbReference type="SUPFAM" id="SSF51569">
    <property type="entry name" value="Aldolase"/>
    <property type="match status" value="1"/>
</dbReference>
<dbReference type="PANTHER" id="PTHR12128">
    <property type="entry name" value="DIHYDRODIPICOLINATE SYNTHASE"/>
    <property type="match status" value="1"/>
</dbReference>
<dbReference type="EMBL" id="CP063989">
    <property type="protein sequence ID" value="QPL05898.1"/>
    <property type="molecule type" value="Genomic_DNA"/>
</dbReference>
<reference evidence="6 7" key="1">
    <citation type="submission" date="2020-11" db="EMBL/GenBank/DDBJ databases">
        <title>Actinomyces sp. ZJ750.</title>
        <authorList>
            <person name="Zhou J."/>
        </authorList>
    </citation>
    <scope>NUCLEOTIDE SEQUENCE [LARGE SCALE GENOMIC DNA]</scope>
    <source>
        <strain evidence="6 7">ZJ750</strain>
    </source>
</reference>
<dbReference type="SMART" id="SM01130">
    <property type="entry name" value="DHDPS"/>
    <property type="match status" value="1"/>
</dbReference>
<evidence type="ECO:0000256" key="2">
    <source>
        <dbReference type="ARBA" id="ARBA00023239"/>
    </source>
</evidence>
<evidence type="ECO:0000313" key="6">
    <source>
        <dbReference type="EMBL" id="QPL05898.1"/>
    </source>
</evidence>
<name>A0A7T0LML3_9ACTO</name>
<feature type="active site" description="Proton donor/acceptor" evidence="4">
    <location>
        <position position="144"/>
    </location>
</feature>
<dbReference type="InterPro" id="IPR002220">
    <property type="entry name" value="DapA-like"/>
</dbReference>
<evidence type="ECO:0000256" key="5">
    <source>
        <dbReference type="PIRSR" id="PIRSR001365-2"/>
    </source>
</evidence>
<proteinExistence type="inferred from homology"/>
<evidence type="ECO:0000256" key="4">
    <source>
        <dbReference type="PIRSR" id="PIRSR001365-1"/>
    </source>
</evidence>
<dbReference type="KEGG" id="arep:ID810_02770"/>
<dbReference type="RefSeq" id="WP_166855262.1">
    <property type="nucleotide sequence ID" value="NZ_CP063989.1"/>
</dbReference>
<dbReference type="PIRSF" id="PIRSF001365">
    <property type="entry name" value="DHDPS"/>
    <property type="match status" value="1"/>
</dbReference>
<sequence length="310" mass="33193">MAAHLQQGLHGICAISITPFLEDGTFDAKGYRKNLSYMIKNGVDSTNSVIVVGGSTGECGAMSLNERNRVLDVALEFGDRLNVVAGCNSTNVDDAIALARYAQDNGAIGAMVLAPYYYPAKDRRSILEFVKKFAASVDIGILIYNNVEVMGLDMPVDIIDELADIENVVGLKECTPSCYKMGRSADIAGARLAVVNGHGEFLEPMAALLGTTGFISSMANFAPRQSAAIWAARSRGDFAAAKEIRDQLRPYMDLAVRFSGEGGEYKVISLLKHATDLVGSVGGFPRIPCPTLTDEEKAEIQRAIANCGLI</sequence>